<sequence>MYTTYTTDKRISDADSRHAVLSIKLGLCIHFVFFFAFYPLGTALASKKTWLIDSSGNNLENKWEITYYSLREMKVWNSCRACSIKEQNNSVRGKLQQAPTVLRSIYYTYGMSNGLNCFKNDFSLKKNAREHLRESPEFVKSIPSCYYECTYNVNYVTISYANLKVIICANQKQQHQQDIQV</sequence>
<dbReference type="EMBL" id="NNAY01003097">
    <property type="protein sequence ID" value="OXU19985.1"/>
    <property type="molecule type" value="Genomic_DNA"/>
</dbReference>
<keyword evidence="3" id="KW-1185">Reference proteome</keyword>
<feature type="transmembrane region" description="Helical" evidence="1">
    <location>
        <begin position="20"/>
        <end position="40"/>
    </location>
</feature>
<evidence type="ECO:0000313" key="3">
    <source>
        <dbReference type="Proteomes" id="UP000215335"/>
    </source>
</evidence>
<dbReference type="AlphaFoldDB" id="A0A232ENQ2"/>
<reference evidence="2 3" key="1">
    <citation type="journal article" date="2017" name="Curr. Biol.">
        <title>The Evolution of Venom by Co-option of Single-Copy Genes.</title>
        <authorList>
            <person name="Martinson E.O."/>
            <person name="Mrinalini"/>
            <person name="Kelkar Y.D."/>
            <person name="Chang C.H."/>
            <person name="Werren J.H."/>
        </authorList>
    </citation>
    <scope>NUCLEOTIDE SEQUENCE [LARGE SCALE GENOMIC DNA]</scope>
    <source>
        <strain evidence="2 3">Alberta</strain>
        <tissue evidence="2">Whole body</tissue>
    </source>
</reference>
<dbReference type="Proteomes" id="UP000215335">
    <property type="component" value="Unassembled WGS sequence"/>
</dbReference>
<comment type="caution">
    <text evidence="2">The sequence shown here is derived from an EMBL/GenBank/DDBJ whole genome shotgun (WGS) entry which is preliminary data.</text>
</comment>
<accession>A0A232ENQ2</accession>
<name>A0A232ENQ2_9HYME</name>
<gene>
    <name evidence="2" type="ORF">TSAR_016874</name>
</gene>
<evidence type="ECO:0000313" key="2">
    <source>
        <dbReference type="EMBL" id="OXU19985.1"/>
    </source>
</evidence>
<keyword evidence="1" id="KW-0472">Membrane</keyword>
<organism evidence="2 3">
    <name type="scientific">Trichomalopsis sarcophagae</name>
    <dbReference type="NCBI Taxonomy" id="543379"/>
    <lineage>
        <taxon>Eukaryota</taxon>
        <taxon>Metazoa</taxon>
        <taxon>Ecdysozoa</taxon>
        <taxon>Arthropoda</taxon>
        <taxon>Hexapoda</taxon>
        <taxon>Insecta</taxon>
        <taxon>Pterygota</taxon>
        <taxon>Neoptera</taxon>
        <taxon>Endopterygota</taxon>
        <taxon>Hymenoptera</taxon>
        <taxon>Apocrita</taxon>
        <taxon>Proctotrupomorpha</taxon>
        <taxon>Chalcidoidea</taxon>
        <taxon>Pteromalidae</taxon>
        <taxon>Pteromalinae</taxon>
        <taxon>Trichomalopsis</taxon>
    </lineage>
</organism>
<keyword evidence="1" id="KW-1133">Transmembrane helix</keyword>
<protein>
    <submittedName>
        <fullName evidence="2">Uncharacterized protein</fullName>
    </submittedName>
</protein>
<evidence type="ECO:0000256" key="1">
    <source>
        <dbReference type="SAM" id="Phobius"/>
    </source>
</evidence>
<keyword evidence="1" id="KW-0812">Transmembrane</keyword>
<proteinExistence type="predicted"/>